<dbReference type="RefSeq" id="WP_146401989.1">
    <property type="nucleotide sequence ID" value="NZ_SJPJ01000001.1"/>
</dbReference>
<feature type="signal peptide" evidence="4">
    <location>
        <begin position="1"/>
        <end position="26"/>
    </location>
</feature>
<dbReference type="Proteomes" id="UP000315010">
    <property type="component" value="Unassembled WGS sequence"/>
</dbReference>
<evidence type="ECO:0000259" key="6">
    <source>
        <dbReference type="Pfam" id="PF03629"/>
    </source>
</evidence>
<dbReference type="PANTHER" id="PTHR42693:SF53">
    <property type="entry name" value="ENDO-4-O-SULFATASE"/>
    <property type="match status" value="1"/>
</dbReference>
<dbReference type="GO" id="GO:0004065">
    <property type="term" value="F:arylsulfatase activity"/>
    <property type="evidence" value="ECO:0007669"/>
    <property type="project" value="UniProtKB-EC"/>
</dbReference>
<dbReference type="InterPro" id="IPR050738">
    <property type="entry name" value="Sulfatase"/>
</dbReference>
<dbReference type="InterPro" id="IPR029052">
    <property type="entry name" value="Metallo-depent_PP-like"/>
</dbReference>
<evidence type="ECO:0000313" key="8">
    <source>
        <dbReference type="Proteomes" id="UP000315010"/>
    </source>
</evidence>
<dbReference type="InterPro" id="IPR017850">
    <property type="entry name" value="Alkaline_phosphatase_core_sf"/>
</dbReference>
<dbReference type="SUPFAM" id="SSF56300">
    <property type="entry name" value="Metallo-dependent phosphatases"/>
    <property type="match status" value="1"/>
</dbReference>
<keyword evidence="2 7" id="KW-0378">Hydrolase</keyword>
<dbReference type="SUPFAM" id="SSF52266">
    <property type="entry name" value="SGNH hydrolase"/>
    <property type="match status" value="1"/>
</dbReference>
<dbReference type="InterPro" id="IPR005181">
    <property type="entry name" value="SASA"/>
</dbReference>
<keyword evidence="4" id="KW-0732">Signal</keyword>
<dbReference type="Gene3D" id="3.40.720.10">
    <property type="entry name" value="Alkaline Phosphatase, subunit A"/>
    <property type="match status" value="1"/>
</dbReference>
<organism evidence="7 8">
    <name type="scientific">Novipirellula herctigrandis</name>
    <dbReference type="NCBI Taxonomy" id="2527986"/>
    <lineage>
        <taxon>Bacteria</taxon>
        <taxon>Pseudomonadati</taxon>
        <taxon>Planctomycetota</taxon>
        <taxon>Planctomycetia</taxon>
        <taxon>Pirellulales</taxon>
        <taxon>Pirellulaceae</taxon>
        <taxon>Novipirellula</taxon>
    </lineage>
</organism>
<dbReference type="OrthoDB" id="246867at2"/>
<dbReference type="InterPro" id="IPR036514">
    <property type="entry name" value="SGNH_hydro_sf"/>
</dbReference>
<evidence type="ECO:0000313" key="7">
    <source>
        <dbReference type="EMBL" id="TWT84325.1"/>
    </source>
</evidence>
<reference evidence="7 8" key="1">
    <citation type="submission" date="2019-02" db="EMBL/GenBank/DDBJ databases">
        <title>Deep-cultivation of Planctomycetes and their phenomic and genomic characterization uncovers novel biology.</title>
        <authorList>
            <person name="Wiegand S."/>
            <person name="Jogler M."/>
            <person name="Boedeker C."/>
            <person name="Pinto D."/>
            <person name="Vollmers J."/>
            <person name="Rivas-Marin E."/>
            <person name="Kohn T."/>
            <person name="Peeters S.H."/>
            <person name="Heuer A."/>
            <person name="Rast P."/>
            <person name="Oberbeckmann S."/>
            <person name="Bunk B."/>
            <person name="Jeske O."/>
            <person name="Meyerdierks A."/>
            <person name="Storesund J.E."/>
            <person name="Kallscheuer N."/>
            <person name="Luecker S."/>
            <person name="Lage O.M."/>
            <person name="Pohl T."/>
            <person name="Merkel B.J."/>
            <person name="Hornburger P."/>
            <person name="Mueller R.-W."/>
            <person name="Bruemmer F."/>
            <person name="Labrenz M."/>
            <person name="Spormann A.M."/>
            <person name="Op Den Camp H."/>
            <person name="Overmann J."/>
            <person name="Amann R."/>
            <person name="Jetten M.S.M."/>
            <person name="Mascher T."/>
            <person name="Medema M.H."/>
            <person name="Devos D.P."/>
            <person name="Kaster A.-K."/>
            <person name="Ovreas L."/>
            <person name="Rohde M."/>
            <person name="Galperin M.Y."/>
            <person name="Jogler C."/>
        </authorList>
    </citation>
    <scope>NUCLEOTIDE SEQUENCE [LARGE SCALE GENOMIC DNA]</scope>
    <source>
        <strain evidence="7 8">CA13</strain>
    </source>
</reference>
<evidence type="ECO:0000259" key="5">
    <source>
        <dbReference type="Pfam" id="PF00884"/>
    </source>
</evidence>
<sequence length="1340" mass="150367" precursor="true">MRIPARFLLTSFLFVIAAIGPRTASADDQPVRPNIVLCMADDLGWGDVGYNGHPHIKTPHLDQMAKAGARLDRFYVGSPLCVPSRAGLLTGRIATRCGISNHRGAVSHLKAEELTIAELVKSKGYTTGHFGKWHLGMLTPDYKGDKDVLMTPGMAGFDEWFASPSSVATHNPYTDPGGIGRALGGQSSPKPIDLRAGYIHNGNPLDEPIEGCAAEIVMDRAIPFIRESTKKEQPFLAVIWFNPPHTPVVGHPKYMKEMYSGLPENQQHYYSLATAIDAQMGRLRQELRDLGIADDTLLAFTSDNGPGPPIGRTKKAEARLQGSAGSFRERKASLYEGGIREPGLIEWPSQIKSGTVVKTPCSTLDYLPTLAKLLGIELPNRPYDGVDILPILRGEGQERGEPIAFYFRDAVALSGERFKLVSAEQSKGKRSGGAVSFTDKKFELFDLENDPGEKNDIAQKHPKVVKEMKSQLRQWVDSVEQSRLGKDYESADSTPPTPTASGEASERRTHLFLCSGQSNMKNLDLSVSFTPTLKQAFPNDEVIVTKVAYGGRGISRWVPRAKIYTELLAAAKKASTGKKIDTMTFVWMQGEKDHQEDATTTAYERNLKTLYQQLSEDFDRDDINWVIGRLSDARLGTANWDAIRQIQVDVADNHARAAWVNTDDLNGANNGVHCPPGGYKQMGLRFADKAIGLIKQSGKRKADQAIKPKTNAGIPVGTNVRIIPLASALKSKDGFAQWMFPDQYTAQDILEMIDKLKPQVLERYITGKQNIDAMVPVRRGHEPMNVGEFLNASINAGSPGCVIVPKLNLTWISWGREKYFWETAENYFSLPLTRPIRIVNLDNWKDFLEKHGDKKATEVLKRLKKIGFESIGVNMAGGFNEGYGYLSFADFLINSQTWELRLSTLEKMKRDPHLTQYYLYIDYPGQMNDFMELPGDQQADVFTKLIQPAEKTHDFIFVYPILFDQWDATKQLTSQSGEYQGATLFEVIQQSVNPRVKNEGAAQDEKDFVLHNKPLPPLKDGAWTAVIIPDTQTYTTLRKGREENVQILDQMFQWMATNKKTRNIQVAVHVGDMTSKNEPKEWEKIRGSYRNIDGVVPYVVCVGNHDEKPINRTAHLDEYFKIADNPLNEEFFVASFEEDNLENAYYVMEQNGQKLLFMALEFLPRDKVVAWADAIIKKHTDHHVFLTIHEYISEKSRLTSKDGLPSPELSDKEDYLRSFRSEADNINCGVDIKAKLIDPNPNVEFLVCGHYGCQIINERGQAVFDRQEIATAHCSDPRDNGAKFHAMLFNAQWMSSGGDGWLLLLEFQPDNQSVHVRTYSPYLKAFRTGPEYDYVLRRSD</sequence>
<protein>
    <submittedName>
        <fullName evidence="7">Arylsulfatase</fullName>
        <ecNumber evidence="7">3.1.6.1</ecNumber>
    </submittedName>
</protein>
<dbReference type="EMBL" id="SJPJ01000001">
    <property type="protein sequence ID" value="TWT84325.1"/>
    <property type="molecule type" value="Genomic_DNA"/>
</dbReference>
<evidence type="ECO:0000256" key="2">
    <source>
        <dbReference type="ARBA" id="ARBA00022801"/>
    </source>
</evidence>
<evidence type="ECO:0000256" key="1">
    <source>
        <dbReference type="ARBA" id="ARBA00008779"/>
    </source>
</evidence>
<feature type="compositionally biased region" description="Polar residues" evidence="3">
    <location>
        <begin position="491"/>
        <end position="502"/>
    </location>
</feature>
<evidence type="ECO:0000256" key="4">
    <source>
        <dbReference type="SAM" id="SignalP"/>
    </source>
</evidence>
<keyword evidence="8" id="KW-1185">Reference proteome</keyword>
<dbReference type="Gene3D" id="3.30.1120.10">
    <property type="match status" value="1"/>
</dbReference>
<dbReference type="Gene3D" id="3.60.21.10">
    <property type="match status" value="1"/>
</dbReference>
<feature type="domain" description="Sulfatase N-terminal" evidence="5">
    <location>
        <begin position="33"/>
        <end position="376"/>
    </location>
</feature>
<proteinExistence type="inferred from homology"/>
<comment type="caution">
    <text evidence="7">The sequence shown here is derived from an EMBL/GenBank/DDBJ whole genome shotgun (WGS) entry which is preliminary data.</text>
</comment>
<dbReference type="Pfam" id="PF03629">
    <property type="entry name" value="SASA"/>
    <property type="match status" value="1"/>
</dbReference>
<dbReference type="InterPro" id="IPR000917">
    <property type="entry name" value="Sulfatase_N"/>
</dbReference>
<feature type="domain" description="Sialate O-acetylesterase" evidence="6">
    <location>
        <begin position="523"/>
        <end position="691"/>
    </location>
</feature>
<accession>A0A5C5ZAZ2</accession>
<dbReference type="EC" id="3.1.6.1" evidence="7"/>
<comment type="similarity">
    <text evidence="1">Belongs to the sulfatase family.</text>
</comment>
<evidence type="ECO:0000256" key="3">
    <source>
        <dbReference type="SAM" id="MobiDB-lite"/>
    </source>
</evidence>
<feature type="region of interest" description="Disordered" evidence="3">
    <location>
        <begin position="484"/>
        <end position="506"/>
    </location>
</feature>
<gene>
    <name evidence="7" type="primary">atsA_118</name>
    <name evidence="7" type="ORF">CA13_58020</name>
</gene>
<dbReference type="Pfam" id="PF00884">
    <property type="entry name" value="Sulfatase"/>
    <property type="match status" value="1"/>
</dbReference>
<dbReference type="PANTHER" id="PTHR42693">
    <property type="entry name" value="ARYLSULFATASE FAMILY MEMBER"/>
    <property type="match status" value="1"/>
</dbReference>
<feature type="chain" id="PRO_5023132970" evidence="4">
    <location>
        <begin position="27"/>
        <end position="1340"/>
    </location>
</feature>
<dbReference type="Gene3D" id="3.40.50.1110">
    <property type="entry name" value="SGNH hydrolase"/>
    <property type="match status" value="1"/>
</dbReference>
<name>A0A5C5ZAZ2_9BACT</name>
<dbReference type="SUPFAM" id="SSF53649">
    <property type="entry name" value="Alkaline phosphatase-like"/>
    <property type="match status" value="1"/>
</dbReference>